<feature type="domain" description="SWIM-type" evidence="8">
    <location>
        <begin position="486"/>
        <end position="524"/>
    </location>
</feature>
<dbReference type="PANTHER" id="PTHR12606">
    <property type="entry name" value="SENTRIN/SUMO-SPECIFIC PROTEASE"/>
    <property type="match status" value="1"/>
</dbReference>
<reference evidence="9" key="1">
    <citation type="submission" date="2017-05" db="UniProtKB">
        <authorList>
            <consortium name="EnsemblMetazoa"/>
        </authorList>
    </citation>
    <scope>IDENTIFICATION</scope>
</reference>
<dbReference type="InParanoid" id="A0A1X7TE97"/>
<feature type="region of interest" description="Disordered" evidence="6">
    <location>
        <begin position="546"/>
        <end position="597"/>
    </location>
</feature>
<dbReference type="OrthoDB" id="5791190at2759"/>
<feature type="domain" description="Ubiquitin-like protease family profile" evidence="7">
    <location>
        <begin position="555"/>
        <end position="728"/>
    </location>
</feature>
<evidence type="ECO:0000256" key="1">
    <source>
        <dbReference type="ARBA" id="ARBA00005234"/>
    </source>
</evidence>
<protein>
    <recommendedName>
        <fullName evidence="10">SWIM-type domain-containing protein</fullName>
    </recommendedName>
</protein>
<feature type="compositionally biased region" description="Basic and acidic residues" evidence="6">
    <location>
        <begin position="847"/>
        <end position="856"/>
    </location>
</feature>
<evidence type="ECO:0000256" key="3">
    <source>
        <dbReference type="ARBA" id="ARBA00022801"/>
    </source>
</evidence>
<keyword evidence="4" id="KW-0788">Thiol protease</keyword>
<feature type="compositionally biased region" description="Basic residues" evidence="6">
    <location>
        <begin position="546"/>
        <end position="557"/>
    </location>
</feature>
<dbReference type="EnsemblMetazoa" id="Aqu2.1.12678_001">
    <property type="protein sequence ID" value="Aqu2.1.12678_001"/>
    <property type="gene ID" value="Aqu2.1.12678"/>
</dbReference>
<keyword evidence="5" id="KW-0862">Zinc</keyword>
<dbReference type="GO" id="GO:0008270">
    <property type="term" value="F:zinc ion binding"/>
    <property type="evidence" value="ECO:0007669"/>
    <property type="project" value="UniProtKB-KW"/>
</dbReference>
<dbReference type="InterPro" id="IPR018289">
    <property type="entry name" value="MULE_transposase_dom"/>
</dbReference>
<dbReference type="GO" id="GO:0005634">
    <property type="term" value="C:nucleus"/>
    <property type="evidence" value="ECO:0007669"/>
    <property type="project" value="TreeGrafter"/>
</dbReference>
<organism evidence="9">
    <name type="scientific">Amphimedon queenslandica</name>
    <name type="common">Sponge</name>
    <dbReference type="NCBI Taxonomy" id="400682"/>
    <lineage>
        <taxon>Eukaryota</taxon>
        <taxon>Metazoa</taxon>
        <taxon>Porifera</taxon>
        <taxon>Demospongiae</taxon>
        <taxon>Heteroscleromorpha</taxon>
        <taxon>Haplosclerida</taxon>
        <taxon>Niphatidae</taxon>
        <taxon>Amphimedon</taxon>
    </lineage>
</organism>
<dbReference type="InterPro" id="IPR007527">
    <property type="entry name" value="Znf_SWIM"/>
</dbReference>
<sequence length="1326" mass="151155">MYFDIDTPSGTSKDFQRNAYQLLGNTEITLVHYIGKDDVAVDFPHRASKHERPFNRTASSTMNRLHNLVKDSTPAVVYKKEVASMRCDREKVASQSPRDLKQLRNLRHDFLHKSRMSKDALYNVHEIAYDIPGFIWKIITYPDLIVIFGLQELLDEMDKVLLLGGSGQLLSYDTTFQLGDFYLSPLLFHHNIFKNNPVIPAIFMLHERKKTETHTFLFQEIKSHVSSLSTSKAPFVTDREKAITNALQAELPKVFHVSCWNHVIRDIRFWLSKHGALSSDIAVYLDDVRSLFHSSAKSDYEAKLNKLKAKWDAVFLEYYLQEIHRDIELFARWKLEEKGIYNPYSGITNNQSESLNFVLKNLLDWKEAPIDCIILSMYHLQAFYVNEVRRGFADIGEFKIEQQYRSMISDSQLVDYIPAISPDDIVSSIRASDMSEIVVHDSTVGDASSSVSVTESKQNAMLSSLSRARVLLSNGDISYDEKLHVFNVKGSASVHVVALFPKEKCSCPSTSTCYHVLAAKLFLGMDVAECKPKNQVLTELRRNVRRKKEKKGGRKRPRLNDIDEVDDEDGESNPKKQSLDVTADIGVNDDNAENPENNEERAVAVLSSRLLNVTTNIDETTKEMQCLPDDMFASGLLFCPLFLQTKNHFILMVIDFLPKRILLLDSLFDLHFSANQKHTTNIKELLVYEGKRRNIDLTQLEEEMPQNISQQTDVSSCGVFVCKYAKCCVLGQSLNFTVCVTKGVSDELNVTICNTCQLPFSADKFFDHTKGCRCLYSQLCPDTQPTQNNVKGVSTIEIPHQEIGKAKRKRCELRQTDCMTKEEKQLSTNSAEPVLSLPIISDSNGMPRDKEQDERSSSGTSKQVASSNKQSSKCSISGLAFPAVVNAVVETTDNSKSFAMKGHTTIMKDVIEVIARHAKVNDNEDFLIIEDYNAKGKTGLSMTEFKYICDNGWINDKFTFARTDSYCLSTHFYPAVLKGECDKFIKCNLQHIRLILCPVNIQSHWILVVFDLGKRLVKCFDPMEHKEHKEVIHNISIALEKFYMTNYGKKRSIRNWKRVVDEYARAMTSNKDLIFSTDPDYLRIWILQEIINPKLLMIYDMKISNFDWVGITTEFSDLLPLELKIASHTPDMAESEMVSMHQIDSDLEYTLSPLTSGDEDDCDCSLILVPEYQKDTLYDDITGINHKESYISAAEQFVKSSHPPIRIGSIPVKDLFSAIKSHEGEFIKTALDPSSSEFFTENVFEQKKRHIPDIIWPLTDDVLSQQIFLYLEELTSLHCKDVGRRKATAVKLLWPEAMVICLEKLKGITHEEAVYFYKKEIATILP</sequence>
<evidence type="ECO:0000256" key="2">
    <source>
        <dbReference type="ARBA" id="ARBA00022670"/>
    </source>
</evidence>
<dbReference type="PROSITE" id="PS50600">
    <property type="entry name" value="ULP_PROTEASE"/>
    <property type="match status" value="1"/>
</dbReference>
<dbReference type="PROSITE" id="PS50966">
    <property type="entry name" value="ZF_SWIM"/>
    <property type="match status" value="1"/>
</dbReference>
<accession>A0A1X7TE97</accession>
<dbReference type="Pfam" id="PF02902">
    <property type="entry name" value="Peptidase_C48"/>
    <property type="match status" value="2"/>
</dbReference>
<evidence type="ECO:0008006" key="10">
    <source>
        <dbReference type="Google" id="ProtNLM"/>
    </source>
</evidence>
<feature type="region of interest" description="Disordered" evidence="6">
    <location>
        <begin position="837"/>
        <end position="869"/>
    </location>
</feature>
<evidence type="ECO:0000259" key="7">
    <source>
        <dbReference type="PROSITE" id="PS50600"/>
    </source>
</evidence>
<dbReference type="GO" id="GO:0006508">
    <property type="term" value="P:proteolysis"/>
    <property type="evidence" value="ECO:0007669"/>
    <property type="project" value="UniProtKB-KW"/>
</dbReference>
<dbReference type="InterPro" id="IPR003653">
    <property type="entry name" value="Peptidase_C48_C"/>
</dbReference>
<evidence type="ECO:0000256" key="6">
    <source>
        <dbReference type="SAM" id="MobiDB-lite"/>
    </source>
</evidence>
<dbReference type="InterPro" id="IPR038765">
    <property type="entry name" value="Papain-like_cys_pep_sf"/>
</dbReference>
<keyword evidence="5" id="KW-0863">Zinc-finger</keyword>
<comment type="similarity">
    <text evidence="1">Belongs to the peptidase C48 family.</text>
</comment>
<proteinExistence type="inferred from homology"/>
<feature type="compositionally biased region" description="Acidic residues" evidence="6">
    <location>
        <begin position="562"/>
        <end position="571"/>
    </location>
</feature>
<evidence type="ECO:0000259" key="8">
    <source>
        <dbReference type="PROSITE" id="PS50966"/>
    </source>
</evidence>
<keyword evidence="2" id="KW-0645">Protease</keyword>
<dbReference type="GO" id="GO:0016926">
    <property type="term" value="P:protein desumoylation"/>
    <property type="evidence" value="ECO:0007669"/>
    <property type="project" value="TreeGrafter"/>
</dbReference>
<keyword evidence="5" id="KW-0479">Metal-binding</keyword>
<dbReference type="STRING" id="400682.A0A1X7TE97"/>
<dbReference type="SUPFAM" id="SSF54001">
    <property type="entry name" value="Cysteine proteinases"/>
    <property type="match status" value="2"/>
</dbReference>
<evidence type="ECO:0000313" key="9">
    <source>
        <dbReference type="EnsemblMetazoa" id="Aqu2.1.12678_001"/>
    </source>
</evidence>
<dbReference type="Pfam" id="PF10551">
    <property type="entry name" value="MULE"/>
    <property type="match status" value="1"/>
</dbReference>
<keyword evidence="3" id="KW-0378">Hydrolase</keyword>
<dbReference type="GO" id="GO:0016929">
    <property type="term" value="F:deSUMOylase activity"/>
    <property type="evidence" value="ECO:0007669"/>
    <property type="project" value="TreeGrafter"/>
</dbReference>
<dbReference type="Gene3D" id="3.40.395.10">
    <property type="entry name" value="Adenoviral Proteinase, Chain A"/>
    <property type="match status" value="2"/>
</dbReference>
<dbReference type="PANTHER" id="PTHR12606:SF141">
    <property type="entry name" value="GH15225P-RELATED"/>
    <property type="match status" value="1"/>
</dbReference>
<evidence type="ECO:0000256" key="5">
    <source>
        <dbReference type="PROSITE-ProRule" id="PRU00325"/>
    </source>
</evidence>
<name>A0A1X7TE97_AMPQE</name>
<evidence type="ECO:0000256" key="4">
    <source>
        <dbReference type="ARBA" id="ARBA00022807"/>
    </source>
</evidence>